<evidence type="ECO:0000256" key="1">
    <source>
        <dbReference type="SAM" id="MobiDB-lite"/>
    </source>
</evidence>
<dbReference type="PANTHER" id="PTHR40788">
    <property type="entry name" value="CLR5 DOMAIN-CONTAINING PROTEIN-RELATED"/>
    <property type="match status" value="1"/>
</dbReference>
<sequence length="496" mass="55599">MTAYINQEDLSKSKNLLWLINALGRHHPSLFASADMEATSLGRVSEALVPIFLNEHAMILHGATDAHSYGELVAWEDHSDTFEWMHTMRQFIPGEGLPVLEIQEPEPHVKTEAEANGLRIESLLEAKAAAAKDHILALLEDPAYLSDVISDAKEHRQEMLGDTRGKFRPALEPLRKNIFWARIASTLVVQAYIDFEVFSELHRQPNQLRLLHAKYASQISPAGNLPSDLVTGVLTFRYYVEQAAQHPLFRLRTTATSSPPMRGLSLESPLPMLPLDELERLLQAELQAADLASARVADHIGSLAIISQCLNQLKLFQPTAAKSQRSEDYEAEAIYQPTTCYFFHSTTETEEPDKKAKIMTRGVEREEQAFSAADNAPREEQPQRASIPIDTRSLKVFRALFFNPGVASSPGELSWHDFVHAMASTGLFAAVKLYSSLWQSQRLDVESQSRIQFHQPHPRGKMPFAMARRYGSRLTRNFGWDGSLFVLQDSKGATAS</sequence>
<proteinExistence type="predicted"/>
<dbReference type="AlphaFoldDB" id="A0AA38S7C7"/>
<keyword evidence="3" id="KW-1185">Reference proteome</keyword>
<name>A0AA38S7C7_9PEZI</name>
<feature type="region of interest" description="Disordered" evidence="1">
    <location>
        <begin position="366"/>
        <end position="385"/>
    </location>
</feature>
<reference evidence="2" key="1">
    <citation type="submission" date="2022-07" db="EMBL/GenBank/DDBJ databases">
        <title>Fungi with potential for degradation of polypropylene.</title>
        <authorList>
            <person name="Gostincar C."/>
        </authorList>
    </citation>
    <scope>NUCLEOTIDE SEQUENCE</scope>
    <source>
        <strain evidence="2">EXF-13287</strain>
    </source>
</reference>
<gene>
    <name evidence="2" type="ORF">NKR19_g1457</name>
</gene>
<evidence type="ECO:0000313" key="2">
    <source>
        <dbReference type="EMBL" id="KAJ9162243.1"/>
    </source>
</evidence>
<organism evidence="2 3">
    <name type="scientific">Coniochaeta hoffmannii</name>
    <dbReference type="NCBI Taxonomy" id="91930"/>
    <lineage>
        <taxon>Eukaryota</taxon>
        <taxon>Fungi</taxon>
        <taxon>Dikarya</taxon>
        <taxon>Ascomycota</taxon>
        <taxon>Pezizomycotina</taxon>
        <taxon>Sordariomycetes</taxon>
        <taxon>Sordariomycetidae</taxon>
        <taxon>Coniochaetales</taxon>
        <taxon>Coniochaetaceae</taxon>
        <taxon>Coniochaeta</taxon>
    </lineage>
</organism>
<comment type="caution">
    <text evidence="2">The sequence shown here is derived from an EMBL/GenBank/DDBJ whole genome shotgun (WGS) entry which is preliminary data.</text>
</comment>
<accession>A0AA38S7C7</accession>
<dbReference type="EMBL" id="JANBVN010000013">
    <property type="protein sequence ID" value="KAJ9162243.1"/>
    <property type="molecule type" value="Genomic_DNA"/>
</dbReference>
<dbReference type="PANTHER" id="PTHR40788:SF2">
    <property type="entry name" value="CLR5 DOMAIN-CONTAINING PROTEIN"/>
    <property type="match status" value="1"/>
</dbReference>
<evidence type="ECO:0000313" key="3">
    <source>
        <dbReference type="Proteomes" id="UP001174691"/>
    </source>
</evidence>
<dbReference type="Proteomes" id="UP001174691">
    <property type="component" value="Unassembled WGS sequence"/>
</dbReference>
<protein>
    <submittedName>
        <fullName evidence="2">Uncharacterized protein</fullName>
    </submittedName>
</protein>